<evidence type="ECO:0000313" key="2">
    <source>
        <dbReference type="EMBL" id="SCV73600.1"/>
    </source>
</evidence>
<feature type="compositionally biased region" description="Low complexity" evidence="1">
    <location>
        <begin position="13"/>
        <end position="23"/>
    </location>
</feature>
<feature type="compositionally biased region" description="Basic and acidic residues" evidence="1">
    <location>
        <begin position="234"/>
        <end position="259"/>
    </location>
</feature>
<name>A0A238FII6_9BASI</name>
<accession>A0A238FII6</accession>
<proteinExistence type="predicted"/>
<gene>
    <name evidence="2" type="ORF">BQ2448_7526</name>
</gene>
<sequence length="274" mass="30484">MPPTKRKAPPPASSSASSPTSPTPTLAQLLAALSYYPTSLTLRANASNSSKDLVELDHWFRVELRQKLGIFDSANDDVGATKMKTKRSASKLGLLDSDDLTKLMRWKLARGKFRPRLVELASSNPTPLIHSVLTPLQTPSTPSLPLLSSLSTLRGIGPATSSALLSLYRPQTDPFLSDEAWTVFFPSVKPEYTEKAYKRFCEVFRERLETEAWENAEELEMACWSWAVTRKYGKREEDGKNSKGKESDSILAEARKSKEEEEGGASKSARRKMK</sequence>
<dbReference type="OrthoDB" id="8249012at2759"/>
<dbReference type="Proteomes" id="UP000198372">
    <property type="component" value="Unassembled WGS sequence"/>
</dbReference>
<organism evidence="2 3">
    <name type="scientific">Microbotryum intermedium</name>
    <dbReference type="NCBI Taxonomy" id="269621"/>
    <lineage>
        <taxon>Eukaryota</taxon>
        <taxon>Fungi</taxon>
        <taxon>Dikarya</taxon>
        <taxon>Basidiomycota</taxon>
        <taxon>Pucciniomycotina</taxon>
        <taxon>Microbotryomycetes</taxon>
        <taxon>Microbotryales</taxon>
        <taxon>Microbotryaceae</taxon>
        <taxon>Microbotryum</taxon>
    </lineage>
</organism>
<dbReference type="AlphaFoldDB" id="A0A238FII6"/>
<keyword evidence="3" id="KW-1185">Reference proteome</keyword>
<reference evidence="3" key="1">
    <citation type="submission" date="2016-09" db="EMBL/GenBank/DDBJ databases">
        <authorList>
            <person name="Jeantristanb JTB J.-T."/>
            <person name="Ricardo R."/>
        </authorList>
    </citation>
    <scope>NUCLEOTIDE SEQUENCE [LARGE SCALE GENOMIC DNA]</scope>
</reference>
<dbReference type="PANTHER" id="PTHR21521">
    <property type="entry name" value="AMUN, ISOFORM A"/>
    <property type="match status" value="1"/>
</dbReference>
<dbReference type="EMBL" id="FMSP01000018">
    <property type="protein sequence ID" value="SCV73600.1"/>
    <property type="molecule type" value="Genomic_DNA"/>
</dbReference>
<dbReference type="STRING" id="269621.A0A238FII6"/>
<dbReference type="PANTHER" id="PTHR21521:SF0">
    <property type="entry name" value="AMUN, ISOFORM A"/>
    <property type="match status" value="1"/>
</dbReference>
<evidence type="ECO:0000256" key="1">
    <source>
        <dbReference type="SAM" id="MobiDB-lite"/>
    </source>
</evidence>
<feature type="region of interest" description="Disordered" evidence="1">
    <location>
        <begin position="1"/>
        <end position="23"/>
    </location>
</feature>
<protein>
    <submittedName>
        <fullName evidence="2">BQ2448_7526 protein</fullName>
    </submittedName>
</protein>
<feature type="region of interest" description="Disordered" evidence="1">
    <location>
        <begin position="234"/>
        <end position="274"/>
    </location>
</feature>
<evidence type="ECO:0000313" key="3">
    <source>
        <dbReference type="Proteomes" id="UP000198372"/>
    </source>
</evidence>